<protein>
    <submittedName>
        <fullName evidence="1">Uncharacterized protein</fullName>
    </submittedName>
</protein>
<dbReference type="HOGENOM" id="CLU_2866497_0_0_12"/>
<dbReference type="EMBL" id="ATFF01000006">
    <property type="protein sequence ID" value="EPF31767.1"/>
    <property type="molecule type" value="Genomic_DNA"/>
</dbReference>
<name>S3KHP6_TREMA</name>
<dbReference type="PATRIC" id="fig|1125699.3.peg.2142"/>
<dbReference type="STRING" id="1125699.HMPREF9194_02120"/>
<organism evidence="1 2">
    <name type="scientific">Treponema maltophilum ATCC 51939</name>
    <dbReference type="NCBI Taxonomy" id="1125699"/>
    <lineage>
        <taxon>Bacteria</taxon>
        <taxon>Pseudomonadati</taxon>
        <taxon>Spirochaetota</taxon>
        <taxon>Spirochaetia</taxon>
        <taxon>Spirochaetales</taxon>
        <taxon>Treponemataceae</taxon>
        <taxon>Treponema</taxon>
    </lineage>
</organism>
<accession>S3KHP6</accession>
<evidence type="ECO:0000313" key="2">
    <source>
        <dbReference type="Proteomes" id="UP000014541"/>
    </source>
</evidence>
<dbReference type="Proteomes" id="UP000014541">
    <property type="component" value="Unassembled WGS sequence"/>
</dbReference>
<sequence length="64" mass="7242">MFGILFICVRFSVIAETPVMALDDTSEQHAENITNILKASGLKKSFEQIRTESAYLSFALRLEF</sequence>
<evidence type="ECO:0000313" key="1">
    <source>
        <dbReference type="EMBL" id="EPF31767.1"/>
    </source>
</evidence>
<gene>
    <name evidence="1" type="ORF">HMPREF9194_02120</name>
</gene>
<keyword evidence="2" id="KW-1185">Reference proteome</keyword>
<reference evidence="1 2" key="1">
    <citation type="submission" date="2013-04" db="EMBL/GenBank/DDBJ databases">
        <title>The Genome Sequence of Treponema maltophilum ATCC 51939.</title>
        <authorList>
            <consortium name="The Broad Institute Genomics Platform"/>
            <person name="Earl A."/>
            <person name="Ward D."/>
            <person name="Feldgarden M."/>
            <person name="Gevers D."/>
            <person name="Leonetti C."/>
            <person name="Blanton J.M."/>
            <person name="Dewhirst F.E."/>
            <person name="Izard J."/>
            <person name="Walker B."/>
            <person name="Young S."/>
            <person name="Zeng Q."/>
            <person name="Gargeya S."/>
            <person name="Fitzgerald M."/>
            <person name="Haas B."/>
            <person name="Abouelleil A."/>
            <person name="Allen A.W."/>
            <person name="Alvarado L."/>
            <person name="Arachchi H.M."/>
            <person name="Berlin A.M."/>
            <person name="Chapman S.B."/>
            <person name="Gainer-Dewar J."/>
            <person name="Goldberg J."/>
            <person name="Griggs A."/>
            <person name="Gujja S."/>
            <person name="Hansen M."/>
            <person name="Howarth C."/>
            <person name="Imamovic A."/>
            <person name="Ireland A."/>
            <person name="Larimer J."/>
            <person name="McCowan C."/>
            <person name="Murphy C."/>
            <person name="Pearson M."/>
            <person name="Poon T.W."/>
            <person name="Priest M."/>
            <person name="Roberts A."/>
            <person name="Saif S."/>
            <person name="Shea T."/>
            <person name="Sisk P."/>
            <person name="Sykes S."/>
            <person name="Wortman J."/>
            <person name="Nusbaum C."/>
            <person name="Birren B."/>
        </authorList>
    </citation>
    <scope>NUCLEOTIDE SEQUENCE [LARGE SCALE GENOMIC DNA]</scope>
    <source>
        <strain evidence="1 2">ATCC 51939</strain>
    </source>
</reference>
<proteinExistence type="predicted"/>
<dbReference type="AlphaFoldDB" id="S3KHP6"/>
<comment type="caution">
    <text evidence="1">The sequence shown here is derived from an EMBL/GenBank/DDBJ whole genome shotgun (WGS) entry which is preliminary data.</text>
</comment>